<name>A0A1W6T8I2_VIBAL</name>
<accession>A0A1W6T8I2</accession>
<keyword evidence="2" id="KW-0808">Transferase</keyword>
<proteinExistence type="predicted"/>
<organism evidence="2">
    <name type="scientific">Vibrio alginolyticus</name>
    <dbReference type="NCBI Taxonomy" id="663"/>
    <lineage>
        <taxon>Bacteria</taxon>
        <taxon>Pseudomonadati</taxon>
        <taxon>Pseudomonadota</taxon>
        <taxon>Gammaproteobacteria</taxon>
        <taxon>Vibrionales</taxon>
        <taxon>Vibrionaceae</taxon>
        <taxon>Vibrio</taxon>
    </lineage>
</organism>
<protein>
    <submittedName>
        <fullName evidence="2">Glycosyltransferase family 25 (LPS biosynthesis protein)</fullName>
    </submittedName>
</protein>
<sequence>MKVFVLSLKQSTDRRKRVEETLGLTDIEFEFFDALTPQELSHEQRQRLNPEKTRNLKGYELTEGEIACFFSHMAIWQWSAQHGQDVLVLEDNVDIHPKFTFLVADLKQVYSQCTKPRTIIKLSASKQGVRFKKTHELNDSFTLGNYVKPTTGAMGYLMSSETAQSLVEHANEIIVPVDDYMEKVWIHRTNIVSVYPNVVSRAVIPSTIGHVRKSKTSLTLLDKINIETFRLYEQIRLKAYLLANR</sequence>
<feature type="domain" description="Glycosyl transferase family 25" evidence="1">
    <location>
        <begin position="2"/>
        <end position="181"/>
    </location>
</feature>
<dbReference type="AlphaFoldDB" id="A0A1W6T8I2"/>
<dbReference type="CDD" id="cd06532">
    <property type="entry name" value="Glyco_transf_25"/>
    <property type="match status" value="1"/>
</dbReference>
<reference evidence="2" key="1">
    <citation type="submission" date="2016-10" db="EMBL/GenBank/DDBJ databases">
        <title>The High Quality Genome of Vibrio alginolyticus K01M1.</title>
        <authorList>
            <person name="Wendling C."/>
            <person name="Chibani C.M."/>
            <person name="Hertel R."/>
            <person name="Sproer C."/>
            <person name="Bunk B."/>
            <person name="Overmann J."/>
            <person name="Roth O."/>
            <person name="Liesegang H."/>
        </authorList>
    </citation>
    <scope>NUCLEOTIDE SEQUENCE</scope>
    <source>
        <strain evidence="2">K05K4</strain>
    </source>
</reference>
<dbReference type="Pfam" id="PF01755">
    <property type="entry name" value="Glyco_transf_25"/>
    <property type="match status" value="1"/>
</dbReference>
<dbReference type="InterPro" id="IPR002654">
    <property type="entry name" value="Glyco_trans_25"/>
</dbReference>
<gene>
    <name evidence="2" type="ORF">K05K4_01940</name>
</gene>
<evidence type="ECO:0000313" key="2">
    <source>
        <dbReference type="EMBL" id="ARP17090.1"/>
    </source>
</evidence>
<dbReference type="EMBL" id="CP017902">
    <property type="protein sequence ID" value="ARP17090.1"/>
    <property type="molecule type" value="Genomic_DNA"/>
</dbReference>
<dbReference type="GO" id="GO:0016740">
    <property type="term" value="F:transferase activity"/>
    <property type="evidence" value="ECO:0007669"/>
    <property type="project" value="UniProtKB-KW"/>
</dbReference>
<evidence type="ECO:0000259" key="1">
    <source>
        <dbReference type="Pfam" id="PF01755"/>
    </source>
</evidence>
<dbReference type="RefSeq" id="WP_086046456.1">
    <property type="nucleotide sequence ID" value="NZ_CP017889.1"/>
</dbReference>